<feature type="chain" id="PRO_5015121240" evidence="1">
    <location>
        <begin position="24"/>
        <end position="260"/>
    </location>
</feature>
<sequence length="260" mass="27450">MRRKALVLVAAVAFLLAASGGLARMHGQAADAPATTGRRSLADWLLGRKPLHNSGGGGCSCDPCSSQDCPNYCTDCTTKDTCYCDPCSSQDCPNYCTDCTTKDTCYCDPCSSQDCPNYCTDCTTKDTCYCDPCSSQDCPNYCTDCATKDTCYCDPCSSQDCPTYCDVCSEDPCCGISCTSPEECCGGECVDKSSDNANCGKCGEICDTANHFTCQNGSCACEQGYTPVGDLCCQEVPNCSAYDANCHCTGCSTWVEVCAA</sequence>
<evidence type="ECO:0000313" key="3">
    <source>
        <dbReference type="Proteomes" id="UP000239899"/>
    </source>
</evidence>
<organism evidence="2 3">
    <name type="scientific">Chlorella sorokiniana</name>
    <name type="common">Freshwater green alga</name>
    <dbReference type="NCBI Taxonomy" id="3076"/>
    <lineage>
        <taxon>Eukaryota</taxon>
        <taxon>Viridiplantae</taxon>
        <taxon>Chlorophyta</taxon>
        <taxon>core chlorophytes</taxon>
        <taxon>Trebouxiophyceae</taxon>
        <taxon>Chlorellales</taxon>
        <taxon>Chlorellaceae</taxon>
        <taxon>Chlorella clade</taxon>
        <taxon>Chlorella</taxon>
    </lineage>
</organism>
<keyword evidence="1" id="KW-0732">Signal</keyword>
<dbReference type="AlphaFoldDB" id="A0A2P6TNK5"/>
<accession>A0A2P6TNK5</accession>
<keyword evidence="3" id="KW-1185">Reference proteome</keyword>
<dbReference type="EMBL" id="LHPG02000010">
    <property type="protein sequence ID" value="PRW50912.1"/>
    <property type="molecule type" value="Genomic_DNA"/>
</dbReference>
<name>A0A2P6TNK5_CHLSO</name>
<gene>
    <name evidence="2" type="ORF">C2E21_5361</name>
</gene>
<comment type="caution">
    <text evidence="2">The sequence shown here is derived from an EMBL/GenBank/DDBJ whole genome shotgun (WGS) entry which is preliminary data.</text>
</comment>
<dbReference type="OrthoDB" id="5421723at2759"/>
<protein>
    <submittedName>
        <fullName evidence="2">Tenascin XB</fullName>
    </submittedName>
</protein>
<evidence type="ECO:0000313" key="2">
    <source>
        <dbReference type="EMBL" id="PRW50912.1"/>
    </source>
</evidence>
<proteinExistence type="predicted"/>
<evidence type="ECO:0000256" key="1">
    <source>
        <dbReference type="SAM" id="SignalP"/>
    </source>
</evidence>
<dbReference type="Proteomes" id="UP000239899">
    <property type="component" value="Unassembled WGS sequence"/>
</dbReference>
<feature type="signal peptide" evidence="1">
    <location>
        <begin position="1"/>
        <end position="23"/>
    </location>
</feature>
<reference evidence="2 3" key="1">
    <citation type="journal article" date="2018" name="Plant J.">
        <title>Genome sequences of Chlorella sorokiniana UTEX 1602 and Micractinium conductrix SAG 241.80: implications to maltose excretion by a green alga.</title>
        <authorList>
            <person name="Arriola M.B."/>
            <person name="Velmurugan N."/>
            <person name="Zhang Y."/>
            <person name="Plunkett M.H."/>
            <person name="Hondzo H."/>
            <person name="Barney B.M."/>
        </authorList>
    </citation>
    <scope>NUCLEOTIDE SEQUENCE [LARGE SCALE GENOMIC DNA]</scope>
    <source>
        <strain evidence="3">UTEX 1602</strain>
    </source>
</reference>